<sequence>MEREYLDNEDTDYFPTWKQIRINEIMEKCIEYYDSGQRKLRHIEINKPKEDIRKKILQNNRILIGNVLFHNFLSIILNKSNFNLFLECFEELLEYAWNQINNNNIVWIQTGLLYSNLLYTSSDKLTNAGIVKLLQERKKNGGKIKNTHDTFPDFIKCQQEIIFAIQEYIYIIQSFIWVYQSANNEYNDIFPTILYKYDVIINSVRLLAACKDGEIEIIKNLLNKYCIVDIKNNHGETPIDLIIKTGDLDVLKKVLKQCLNINITDDMGKTSLMKAASQGQLEVVKLLLMHPYLDINKQDIQFQTALMMASINGHTDVVKELLNYKGIDVNIRNSDGIPALIAATEKGYFDIVKLLLKFPGIYKSLLSEEFKDSMKYWYEEDNEELNKFIKSSKKDEVLISPDLKYSLLSIVVCIGDIEKTKLLLKCSRVNVNWKDPSGKTPLMVAIIKKHYEIIQLLLKQTKINVNVKDNDGNSALTYASIYSNSETLYSLMEIKKISINSQNNLGYTPAMTAAENGNVDAMNIFLLNKKVKFNIENEIGETALITAIEKGHYEIVLMLLESKRTDIYSGHGDNNVKLLQYAVNSGHADIVSLFIGNITIKNGSFYSNEELSISSGNSKSIVGIRSSKNNLLTPEMMSISTPFFTAAERGFLSIIKLFVERKIVDINVKDSQNETALMKATINGHVRVVEFLLKQPGINVNHWNAEGLTALDMAQNIGNIEIINLLKESLVPKSHSDLTDNLMGAKQKLFRRSSENLDRELSNLSLQSFPKSSSDKNISSHDLVGVL</sequence>
<dbReference type="STRING" id="1754190.A0A1Y2EXA7"/>
<evidence type="ECO:0000256" key="3">
    <source>
        <dbReference type="PROSITE-ProRule" id="PRU00023"/>
    </source>
</evidence>
<dbReference type="PANTHER" id="PTHR24198:SF165">
    <property type="entry name" value="ANKYRIN REPEAT-CONTAINING PROTEIN-RELATED"/>
    <property type="match status" value="1"/>
</dbReference>
<evidence type="ECO:0000256" key="1">
    <source>
        <dbReference type="ARBA" id="ARBA00022737"/>
    </source>
</evidence>
<dbReference type="Pfam" id="PF13637">
    <property type="entry name" value="Ank_4"/>
    <property type="match status" value="1"/>
</dbReference>
<dbReference type="AlphaFoldDB" id="A0A1Y2EXA7"/>
<dbReference type="SMART" id="SM00248">
    <property type="entry name" value="ANK"/>
    <property type="match status" value="14"/>
</dbReference>
<dbReference type="InterPro" id="IPR002110">
    <property type="entry name" value="Ankyrin_rpt"/>
</dbReference>
<keyword evidence="1" id="KW-0677">Repeat</keyword>
<reference evidence="4 5" key="1">
    <citation type="submission" date="2016-08" db="EMBL/GenBank/DDBJ databases">
        <title>A Parts List for Fungal Cellulosomes Revealed by Comparative Genomics.</title>
        <authorList>
            <consortium name="DOE Joint Genome Institute"/>
            <person name="Haitjema C.H."/>
            <person name="Gilmore S.P."/>
            <person name="Henske J.K."/>
            <person name="Solomon K.V."/>
            <person name="De Groot R."/>
            <person name="Kuo A."/>
            <person name="Mondo S.J."/>
            <person name="Salamov A.A."/>
            <person name="Labutti K."/>
            <person name="Zhao Z."/>
            <person name="Chiniquy J."/>
            <person name="Barry K."/>
            <person name="Brewer H.M."/>
            <person name="Purvine S.O."/>
            <person name="Wright A.T."/>
            <person name="Boxma B."/>
            <person name="Van Alen T."/>
            <person name="Hackstein J.H."/>
            <person name="Baker S.E."/>
            <person name="Grigoriev I.V."/>
            <person name="O'Malley M.A."/>
        </authorList>
    </citation>
    <scope>NUCLEOTIDE SEQUENCE [LARGE SCALE GENOMIC DNA]</scope>
    <source>
        <strain evidence="4 5">G1</strain>
    </source>
</reference>
<dbReference type="PANTHER" id="PTHR24198">
    <property type="entry name" value="ANKYRIN REPEAT AND PROTEIN KINASE DOMAIN-CONTAINING PROTEIN"/>
    <property type="match status" value="1"/>
</dbReference>
<keyword evidence="5" id="KW-1185">Reference proteome</keyword>
<proteinExistence type="predicted"/>
<dbReference type="SUPFAM" id="SSF48403">
    <property type="entry name" value="Ankyrin repeat"/>
    <property type="match status" value="2"/>
</dbReference>
<dbReference type="Gene3D" id="1.25.40.20">
    <property type="entry name" value="Ankyrin repeat-containing domain"/>
    <property type="match status" value="3"/>
</dbReference>
<comment type="caution">
    <text evidence="4">The sequence shown here is derived from an EMBL/GenBank/DDBJ whole genome shotgun (WGS) entry which is preliminary data.</text>
</comment>
<dbReference type="Proteomes" id="UP000193920">
    <property type="component" value="Unassembled WGS sequence"/>
</dbReference>
<evidence type="ECO:0000313" key="4">
    <source>
        <dbReference type="EMBL" id="ORY76200.1"/>
    </source>
</evidence>
<evidence type="ECO:0000313" key="5">
    <source>
        <dbReference type="Proteomes" id="UP000193920"/>
    </source>
</evidence>
<feature type="repeat" description="ANK" evidence="3">
    <location>
        <begin position="267"/>
        <end position="288"/>
    </location>
</feature>
<name>A0A1Y2EXA7_9FUNG</name>
<accession>A0A1Y2EXA7</accession>
<dbReference type="InterPro" id="IPR036770">
    <property type="entry name" value="Ankyrin_rpt-contain_sf"/>
</dbReference>
<protein>
    <submittedName>
        <fullName evidence="4">Ankyrin</fullName>
    </submittedName>
</protein>
<dbReference type="PROSITE" id="PS50088">
    <property type="entry name" value="ANK_REPEAT"/>
    <property type="match status" value="4"/>
</dbReference>
<dbReference type="PROSITE" id="PS50297">
    <property type="entry name" value="ANK_REP_REGION"/>
    <property type="match status" value="2"/>
</dbReference>
<feature type="repeat" description="ANK" evidence="3">
    <location>
        <begin position="234"/>
        <end position="266"/>
    </location>
</feature>
<dbReference type="OrthoDB" id="2133448at2759"/>
<gene>
    <name evidence="4" type="ORF">LY90DRAFT_665698</name>
</gene>
<feature type="repeat" description="ANK" evidence="3">
    <location>
        <begin position="301"/>
        <end position="334"/>
    </location>
</feature>
<feature type="repeat" description="ANK" evidence="3">
    <location>
        <begin position="437"/>
        <end position="470"/>
    </location>
</feature>
<organism evidence="4 5">
    <name type="scientific">Neocallimastix californiae</name>
    <dbReference type="NCBI Taxonomy" id="1754190"/>
    <lineage>
        <taxon>Eukaryota</taxon>
        <taxon>Fungi</taxon>
        <taxon>Fungi incertae sedis</taxon>
        <taxon>Chytridiomycota</taxon>
        <taxon>Chytridiomycota incertae sedis</taxon>
        <taxon>Neocallimastigomycetes</taxon>
        <taxon>Neocallimastigales</taxon>
        <taxon>Neocallimastigaceae</taxon>
        <taxon>Neocallimastix</taxon>
    </lineage>
</organism>
<dbReference type="Pfam" id="PF12796">
    <property type="entry name" value="Ank_2"/>
    <property type="match status" value="3"/>
</dbReference>
<dbReference type="EMBL" id="MCOG01000023">
    <property type="protein sequence ID" value="ORY76200.1"/>
    <property type="molecule type" value="Genomic_DNA"/>
</dbReference>
<keyword evidence="2 3" id="KW-0040">ANK repeat</keyword>
<evidence type="ECO:0000256" key="2">
    <source>
        <dbReference type="ARBA" id="ARBA00023043"/>
    </source>
</evidence>